<dbReference type="RefSeq" id="WP_068898052.1">
    <property type="nucleotide sequence ID" value="NZ_JBHUIF010000002.1"/>
</dbReference>
<dbReference type="InterPro" id="IPR000182">
    <property type="entry name" value="GNAT_dom"/>
</dbReference>
<reference evidence="4 5" key="1">
    <citation type="submission" date="2016-05" db="EMBL/GenBank/DDBJ databases">
        <title>Genomic Taxonomy of the Vibrionaceae.</title>
        <authorList>
            <person name="Gomez-Gil B."/>
            <person name="Enciso-Ibarra J."/>
        </authorList>
    </citation>
    <scope>NUCLEOTIDE SEQUENCE [LARGE SCALE GENOMIC DNA]</scope>
    <source>
        <strain evidence="4 5">CAIM 1920</strain>
    </source>
</reference>
<keyword evidence="1" id="KW-0808">Transferase</keyword>
<dbReference type="GO" id="GO:0016747">
    <property type="term" value="F:acyltransferase activity, transferring groups other than amino-acyl groups"/>
    <property type="evidence" value="ECO:0007669"/>
    <property type="project" value="InterPro"/>
</dbReference>
<dbReference type="InterPro" id="IPR050680">
    <property type="entry name" value="YpeA/RimI_acetyltransf"/>
</dbReference>
<dbReference type="SUPFAM" id="SSF55729">
    <property type="entry name" value="Acyl-CoA N-acyltransferases (Nat)"/>
    <property type="match status" value="1"/>
</dbReference>
<name>A0A1C3ESA9_9GAMM</name>
<gene>
    <name evidence="4" type="ORF">A8L45_00370</name>
</gene>
<dbReference type="Pfam" id="PF00583">
    <property type="entry name" value="Acetyltransf_1"/>
    <property type="match status" value="1"/>
</dbReference>
<comment type="caution">
    <text evidence="4">The sequence shown here is derived from an EMBL/GenBank/DDBJ whole genome shotgun (WGS) entry which is preliminary data.</text>
</comment>
<organism evidence="4 5">
    <name type="scientific">Veronia pacifica</name>
    <dbReference type="NCBI Taxonomy" id="1080227"/>
    <lineage>
        <taxon>Bacteria</taxon>
        <taxon>Pseudomonadati</taxon>
        <taxon>Pseudomonadota</taxon>
        <taxon>Gammaproteobacteria</taxon>
        <taxon>Vibrionales</taxon>
        <taxon>Vibrionaceae</taxon>
        <taxon>Veronia</taxon>
    </lineage>
</organism>
<feature type="domain" description="N-acetyltransferase" evidence="3">
    <location>
        <begin position="1"/>
        <end position="166"/>
    </location>
</feature>
<accession>A0A1C3ESA9</accession>
<dbReference type="PANTHER" id="PTHR43420">
    <property type="entry name" value="ACETYLTRANSFERASE"/>
    <property type="match status" value="1"/>
</dbReference>
<evidence type="ECO:0000313" key="4">
    <source>
        <dbReference type="EMBL" id="ODA36095.1"/>
    </source>
</evidence>
<evidence type="ECO:0000256" key="1">
    <source>
        <dbReference type="ARBA" id="ARBA00022679"/>
    </source>
</evidence>
<protein>
    <recommendedName>
        <fullName evidence="3">N-acetyltransferase domain-containing protein</fullName>
    </recommendedName>
</protein>
<dbReference type="AlphaFoldDB" id="A0A1C3ESA9"/>
<proteinExistence type="predicted"/>
<dbReference type="Gene3D" id="3.40.630.30">
    <property type="match status" value="1"/>
</dbReference>
<dbReference type="OrthoDB" id="6878163at2"/>
<sequence>MEIKRITRADTDNFIRLWKDVYHEGKYLSNDVPPKERLLRAIERVEKERIPNFVIYERDQLIASVEVFPGSMCGMNAEDADKTGVLGIMVSKNYRGLGIGRTLIETAIKDCHRFGYQTISLLVYKSNDTAISLYESIGFKYEEEGQIHHLPSGDVVTSQKMALPLRKHSRFIGRLIEFLKG</sequence>
<dbReference type="Proteomes" id="UP000094936">
    <property type="component" value="Unassembled WGS sequence"/>
</dbReference>
<evidence type="ECO:0000259" key="3">
    <source>
        <dbReference type="PROSITE" id="PS51186"/>
    </source>
</evidence>
<dbReference type="InterPro" id="IPR016181">
    <property type="entry name" value="Acyl_CoA_acyltransferase"/>
</dbReference>
<keyword evidence="5" id="KW-1185">Reference proteome</keyword>
<dbReference type="CDD" id="cd04301">
    <property type="entry name" value="NAT_SF"/>
    <property type="match status" value="1"/>
</dbReference>
<evidence type="ECO:0000313" key="5">
    <source>
        <dbReference type="Proteomes" id="UP000094936"/>
    </source>
</evidence>
<keyword evidence="2" id="KW-0012">Acyltransferase</keyword>
<dbReference type="STRING" id="1080227.A8L45_00370"/>
<evidence type="ECO:0000256" key="2">
    <source>
        <dbReference type="ARBA" id="ARBA00023315"/>
    </source>
</evidence>
<dbReference type="PROSITE" id="PS51186">
    <property type="entry name" value="GNAT"/>
    <property type="match status" value="1"/>
</dbReference>
<dbReference type="EMBL" id="LYBM01000001">
    <property type="protein sequence ID" value="ODA36095.1"/>
    <property type="molecule type" value="Genomic_DNA"/>
</dbReference>